<accession>A0A914SHM4</accession>
<organism evidence="10 11">
    <name type="scientific">Parascaris equorum</name>
    <name type="common">Equine roundworm</name>
    <dbReference type="NCBI Taxonomy" id="6256"/>
    <lineage>
        <taxon>Eukaryota</taxon>
        <taxon>Metazoa</taxon>
        <taxon>Ecdysozoa</taxon>
        <taxon>Nematoda</taxon>
        <taxon>Chromadorea</taxon>
        <taxon>Rhabditida</taxon>
        <taxon>Spirurina</taxon>
        <taxon>Ascaridomorpha</taxon>
        <taxon>Ascaridoidea</taxon>
        <taxon>Ascarididae</taxon>
        <taxon>Parascaris</taxon>
    </lineage>
</organism>
<dbReference type="AlphaFoldDB" id="A0A914SHM4"/>
<evidence type="ECO:0000256" key="4">
    <source>
        <dbReference type="ARBA" id="ARBA00022741"/>
    </source>
</evidence>
<comment type="similarity">
    <text evidence="1">Belongs to the class-I aminoacyl-tRNA synthetase family.</text>
</comment>
<evidence type="ECO:0000313" key="11">
    <source>
        <dbReference type="WBParaSite" id="PEQ_0001347101-mRNA-1"/>
    </source>
</evidence>
<dbReference type="CDD" id="cd07962">
    <property type="entry name" value="Anticodon_Ia_Val"/>
    <property type="match status" value="1"/>
</dbReference>
<dbReference type="InterPro" id="IPR013155">
    <property type="entry name" value="M/V/L/I-tRNA-synth_anticd-bd"/>
</dbReference>
<dbReference type="PANTHER" id="PTHR11946">
    <property type="entry name" value="VALYL-TRNA SYNTHETASES"/>
    <property type="match status" value="1"/>
</dbReference>
<dbReference type="Proteomes" id="UP000887564">
    <property type="component" value="Unplaced"/>
</dbReference>
<dbReference type="GO" id="GO:0005524">
    <property type="term" value="F:ATP binding"/>
    <property type="evidence" value="ECO:0007669"/>
    <property type="project" value="UniProtKB-KW"/>
</dbReference>
<keyword evidence="4" id="KW-0547">Nucleotide-binding</keyword>
<evidence type="ECO:0000259" key="9">
    <source>
        <dbReference type="Pfam" id="PF08264"/>
    </source>
</evidence>
<feature type="domain" description="Methionyl/Valyl/Leucyl/Isoleucyl-tRNA synthetase anticodon-binding" evidence="9">
    <location>
        <begin position="1"/>
        <end position="109"/>
    </location>
</feature>
<sequence length="168" mass="18614">MSSYAFHQATSAMYNFWLYDFCDIYIEGSKPVLLNGGANVVSTTRQILYTCVDTGLRLISPIMPFISEELWQRLPRRPSAHKQPLMYVTFMEKEEADAVGDLVTLISTLTSSQMVSILTGDQDSEIPKGCAQITVSARCKASLALQKDSLCIELKHINEAIAALEASE</sequence>
<evidence type="ECO:0000256" key="8">
    <source>
        <dbReference type="ARBA" id="ARBA00029936"/>
    </source>
</evidence>
<keyword evidence="6" id="KW-0648">Protein biosynthesis</keyword>
<dbReference type="GO" id="GO:0006438">
    <property type="term" value="P:valyl-tRNA aminoacylation"/>
    <property type="evidence" value="ECO:0007669"/>
    <property type="project" value="InterPro"/>
</dbReference>
<evidence type="ECO:0000256" key="6">
    <source>
        <dbReference type="ARBA" id="ARBA00022917"/>
    </source>
</evidence>
<dbReference type="Gene3D" id="1.10.730.10">
    <property type="entry name" value="Isoleucyl-tRNA Synthetase, Domain 1"/>
    <property type="match status" value="1"/>
</dbReference>
<reference evidence="11" key="1">
    <citation type="submission" date="2022-11" db="UniProtKB">
        <authorList>
            <consortium name="WormBaseParasite"/>
        </authorList>
    </citation>
    <scope>IDENTIFICATION</scope>
</reference>
<name>A0A914SHM4_PAREQ</name>
<dbReference type="SUPFAM" id="SSF47323">
    <property type="entry name" value="Anticodon-binding domain of a subclass of class I aminoacyl-tRNA synthetases"/>
    <property type="match status" value="1"/>
</dbReference>
<dbReference type="GO" id="GO:0004832">
    <property type="term" value="F:valine-tRNA ligase activity"/>
    <property type="evidence" value="ECO:0007669"/>
    <property type="project" value="UniProtKB-EC"/>
</dbReference>
<evidence type="ECO:0000256" key="7">
    <source>
        <dbReference type="ARBA" id="ARBA00023146"/>
    </source>
</evidence>
<dbReference type="WBParaSite" id="PEQ_0001347101-mRNA-1">
    <property type="protein sequence ID" value="PEQ_0001347101-mRNA-1"/>
    <property type="gene ID" value="PEQ_0001347101"/>
</dbReference>
<evidence type="ECO:0000256" key="2">
    <source>
        <dbReference type="ARBA" id="ARBA00013169"/>
    </source>
</evidence>
<dbReference type="InterPro" id="IPR033705">
    <property type="entry name" value="Anticodon_Ia_Val"/>
</dbReference>
<evidence type="ECO:0000256" key="1">
    <source>
        <dbReference type="ARBA" id="ARBA00005594"/>
    </source>
</evidence>
<dbReference type="Pfam" id="PF08264">
    <property type="entry name" value="Anticodon_1"/>
    <property type="match status" value="1"/>
</dbReference>
<keyword evidence="3" id="KW-0436">Ligase</keyword>
<dbReference type="PANTHER" id="PTHR11946:SF109">
    <property type="entry name" value="VALINE--TRNA LIGASE"/>
    <property type="match status" value="1"/>
</dbReference>
<protein>
    <recommendedName>
        <fullName evidence="2">valine--tRNA ligase</fullName>
        <ecNumber evidence="2">6.1.1.9</ecNumber>
    </recommendedName>
    <alternativeName>
        <fullName evidence="8">Valyl-tRNA synthetase</fullName>
    </alternativeName>
</protein>
<evidence type="ECO:0000256" key="5">
    <source>
        <dbReference type="ARBA" id="ARBA00022840"/>
    </source>
</evidence>
<keyword evidence="5" id="KW-0067">ATP-binding</keyword>
<keyword evidence="10" id="KW-1185">Reference proteome</keyword>
<keyword evidence="7" id="KW-0030">Aminoacyl-tRNA synthetase</keyword>
<dbReference type="InterPro" id="IPR009080">
    <property type="entry name" value="tRNAsynth_Ia_anticodon-bd"/>
</dbReference>
<dbReference type="EC" id="6.1.1.9" evidence="2"/>
<dbReference type="GO" id="GO:0005829">
    <property type="term" value="C:cytosol"/>
    <property type="evidence" value="ECO:0007669"/>
    <property type="project" value="TreeGrafter"/>
</dbReference>
<evidence type="ECO:0000313" key="10">
    <source>
        <dbReference type="Proteomes" id="UP000887564"/>
    </source>
</evidence>
<evidence type="ECO:0000256" key="3">
    <source>
        <dbReference type="ARBA" id="ARBA00022598"/>
    </source>
</evidence>
<dbReference type="InterPro" id="IPR002303">
    <property type="entry name" value="Valyl-tRNA_ligase"/>
</dbReference>
<proteinExistence type="inferred from homology"/>